<dbReference type="GO" id="GO:0005634">
    <property type="term" value="C:nucleus"/>
    <property type="evidence" value="ECO:0007669"/>
    <property type="project" value="UniProtKB-UniRule"/>
</dbReference>
<protein>
    <recommendedName>
        <fullName evidence="3">HMG box domain-containing protein</fullName>
    </recommendedName>
</protein>
<dbReference type="EMBL" id="JALJOU010000034">
    <property type="protein sequence ID" value="KAK9834061.1"/>
    <property type="molecule type" value="Genomic_DNA"/>
</dbReference>
<feature type="compositionally biased region" description="Basic residues" evidence="2">
    <location>
        <begin position="149"/>
        <end position="158"/>
    </location>
</feature>
<dbReference type="Gene3D" id="1.10.30.10">
    <property type="entry name" value="High mobility group box domain"/>
    <property type="match status" value="1"/>
</dbReference>
<dbReference type="PROSITE" id="PS50118">
    <property type="entry name" value="HMG_BOX_2"/>
    <property type="match status" value="1"/>
</dbReference>
<evidence type="ECO:0000313" key="4">
    <source>
        <dbReference type="EMBL" id="KAK9834061.1"/>
    </source>
</evidence>
<comment type="caution">
    <text evidence="4">The sequence shown here is derived from an EMBL/GenBank/DDBJ whole genome shotgun (WGS) entry which is preliminary data.</text>
</comment>
<feature type="region of interest" description="Disordered" evidence="2">
    <location>
        <begin position="103"/>
        <end position="176"/>
    </location>
</feature>
<dbReference type="AlphaFoldDB" id="A0AAW1RJQ6"/>
<evidence type="ECO:0000256" key="2">
    <source>
        <dbReference type="SAM" id="MobiDB-lite"/>
    </source>
</evidence>
<sequence length="176" mass="18823">MAAKRAQSAYFLFSEEQRAAAREECLVAAGPGAKVSVSVVAKALGEKWRALSDDQRAAKAAAQARRCTRRMVKFSDIEAAVRAERRWAEIGLRDMLKENAFAEARTGTAPKPRAGKENAAGGSQDLNPDPDPAHDGDGGAVRSAGPKGRAGKRDRAHKAGTPDKRARQITDFLLKG</sequence>
<dbReference type="SMART" id="SM00398">
    <property type="entry name" value="HMG"/>
    <property type="match status" value="1"/>
</dbReference>
<dbReference type="Proteomes" id="UP001445335">
    <property type="component" value="Unassembled WGS sequence"/>
</dbReference>
<proteinExistence type="predicted"/>
<keyword evidence="5" id="KW-1185">Reference proteome</keyword>
<feature type="domain" description="HMG box" evidence="3">
    <location>
        <begin position="3"/>
        <end position="78"/>
    </location>
</feature>
<dbReference type="CDD" id="cd00084">
    <property type="entry name" value="HMG-box_SF"/>
    <property type="match status" value="1"/>
</dbReference>
<dbReference type="Pfam" id="PF09011">
    <property type="entry name" value="HMG_box_2"/>
    <property type="match status" value="1"/>
</dbReference>
<accession>A0AAW1RJQ6</accession>
<dbReference type="InterPro" id="IPR036910">
    <property type="entry name" value="HMG_box_dom_sf"/>
</dbReference>
<evidence type="ECO:0000259" key="3">
    <source>
        <dbReference type="PROSITE" id="PS50118"/>
    </source>
</evidence>
<keyword evidence="1" id="KW-0238">DNA-binding</keyword>
<reference evidence="4 5" key="1">
    <citation type="journal article" date="2024" name="Nat. Commun.">
        <title>Phylogenomics reveals the evolutionary origins of lichenization in chlorophyte algae.</title>
        <authorList>
            <person name="Puginier C."/>
            <person name="Libourel C."/>
            <person name="Otte J."/>
            <person name="Skaloud P."/>
            <person name="Haon M."/>
            <person name="Grisel S."/>
            <person name="Petersen M."/>
            <person name="Berrin J.G."/>
            <person name="Delaux P.M."/>
            <person name="Dal Grande F."/>
            <person name="Keller J."/>
        </authorList>
    </citation>
    <scope>NUCLEOTIDE SEQUENCE [LARGE SCALE GENOMIC DNA]</scope>
    <source>
        <strain evidence="4 5">SAG 245.80</strain>
    </source>
</reference>
<gene>
    <name evidence="4" type="ORF">WJX81_006721</name>
</gene>
<dbReference type="GO" id="GO:0003677">
    <property type="term" value="F:DNA binding"/>
    <property type="evidence" value="ECO:0007669"/>
    <property type="project" value="UniProtKB-UniRule"/>
</dbReference>
<keyword evidence="1" id="KW-0539">Nucleus</keyword>
<dbReference type="SUPFAM" id="SSF47095">
    <property type="entry name" value="HMG-box"/>
    <property type="match status" value="1"/>
</dbReference>
<dbReference type="InterPro" id="IPR009071">
    <property type="entry name" value="HMG_box_dom"/>
</dbReference>
<organism evidence="4 5">
    <name type="scientific">Elliptochloris bilobata</name>
    <dbReference type="NCBI Taxonomy" id="381761"/>
    <lineage>
        <taxon>Eukaryota</taxon>
        <taxon>Viridiplantae</taxon>
        <taxon>Chlorophyta</taxon>
        <taxon>core chlorophytes</taxon>
        <taxon>Trebouxiophyceae</taxon>
        <taxon>Trebouxiophyceae incertae sedis</taxon>
        <taxon>Elliptochloris clade</taxon>
        <taxon>Elliptochloris</taxon>
    </lineage>
</organism>
<evidence type="ECO:0000313" key="5">
    <source>
        <dbReference type="Proteomes" id="UP001445335"/>
    </source>
</evidence>
<feature type="DNA-binding region" description="HMG box" evidence="1">
    <location>
        <begin position="3"/>
        <end position="78"/>
    </location>
</feature>
<evidence type="ECO:0000256" key="1">
    <source>
        <dbReference type="PROSITE-ProRule" id="PRU00267"/>
    </source>
</evidence>
<name>A0AAW1RJQ6_9CHLO</name>